<name>A0A0P1B0I9_PLAHL</name>
<sequence length="104" mass="11762">MVVMYITVSEKAMLKILRSDIFKTGMNDAKLKLAVKLIVNTAIARRIQNIQLAFHPSDGLRRGRHSKKIATARVGIGVSKHTKITRMREVVSQYALKLSRRSTE</sequence>
<dbReference type="GeneID" id="36400776"/>
<keyword evidence="2" id="KW-1185">Reference proteome</keyword>
<reference evidence="2" key="1">
    <citation type="submission" date="2014-09" db="EMBL/GenBank/DDBJ databases">
        <authorList>
            <person name="Sharma Rahul"/>
            <person name="Thines Marco"/>
        </authorList>
    </citation>
    <scope>NUCLEOTIDE SEQUENCE [LARGE SCALE GENOMIC DNA]</scope>
</reference>
<evidence type="ECO:0000313" key="1">
    <source>
        <dbReference type="EMBL" id="CEG48253.1"/>
    </source>
</evidence>
<dbReference type="Proteomes" id="UP000054928">
    <property type="component" value="Unassembled WGS sequence"/>
</dbReference>
<proteinExistence type="predicted"/>
<dbReference type="EMBL" id="CCYD01002893">
    <property type="protein sequence ID" value="CEG48253.1"/>
    <property type="molecule type" value="Genomic_DNA"/>
</dbReference>
<accession>A0A0P1B0I9</accession>
<organism evidence="1 2">
    <name type="scientific">Plasmopara halstedii</name>
    <name type="common">Downy mildew of sunflower</name>
    <dbReference type="NCBI Taxonomy" id="4781"/>
    <lineage>
        <taxon>Eukaryota</taxon>
        <taxon>Sar</taxon>
        <taxon>Stramenopiles</taxon>
        <taxon>Oomycota</taxon>
        <taxon>Peronosporomycetes</taxon>
        <taxon>Peronosporales</taxon>
        <taxon>Peronosporaceae</taxon>
        <taxon>Plasmopara</taxon>
    </lineage>
</organism>
<dbReference type="AlphaFoldDB" id="A0A0P1B0I9"/>
<protein>
    <submittedName>
        <fullName evidence="1">Uncharacterized protein</fullName>
    </submittedName>
</protein>
<dbReference type="RefSeq" id="XP_024584622.1">
    <property type="nucleotide sequence ID" value="XM_024719310.1"/>
</dbReference>
<evidence type="ECO:0000313" key="2">
    <source>
        <dbReference type="Proteomes" id="UP000054928"/>
    </source>
</evidence>